<evidence type="ECO:0000259" key="1">
    <source>
        <dbReference type="PROSITE" id="PS50235"/>
    </source>
</evidence>
<proteinExistence type="predicted"/>
<protein>
    <recommendedName>
        <fullName evidence="1">USP domain-containing protein</fullName>
    </recommendedName>
</protein>
<dbReference type="AlphaFoldDB" id="A0A6B2L6W3"/>
<accession>A0A6B2L6W3</accession>
<dbReference type="GO" id="GO:0016579">
    <property type="term" value="P:protein deubiquitination"/>
    <property type="evidence" value="ECO:0007669"/>
    <property type="project" value="InterPro"/>
</dbReference>
<dbReference type="PROSITE" id="PS50235">
    <property type="entry name" value="USP_3"/>
    <property type="match status" value="1"/>
</dbReference>
<reference evidence="2" key="1">
    <citation type="journal article" date="2020" name="J. Eukaryot. Microbiol.">
        <title>De novo Sequencing, Assembly and Annotation of the Transcriptome for the Free-Living Testate Amoeba Arcella intermedia.</title>
        <authorList>
            <person name="Ribeiro G.M."/>
            <person name="Porfirio-Sousa A.L."/>
            <person name="Maurer-Alcala X.X."/>
            <person name="Katz L.A."/>
            <person name="Lahr D.J.G."/>
        </authorList>
    </citation>
    <scope>NUCLEOTIDE SEQUENCE</scope>
</reference>
<dbReference type="SUPFAM" id="SSF54001">
    <property type="entry name" value="Cysteine proteinases"/>
    <property type="match status" value="1"/>
</dbReference>
<dbReference type="CDD" id="cd02674">
    <property type="entry name" value="Peptidase_C19R"/>
    <property type="match status" value="1"/>
</dbReference>
<feature type="domain" description="USP" evidence="1">
    <location>
        <begin position="47"/>
        <end position="370"/>
    </location>
</feature>
<dbReference type="InterPro" id="IPR028889">
    <property type="entry name" value="USP"/>
</dbReference>
<organism evidence="2">
    <name type="scientific">Arcella intermedia</name>
    <dbReference type="NCBI Taxonomy" id="1963864"/>
    <lineage>
        <taxon>Eukaryota</taxon>
        <taxon>Amoebozoa</taxon>
        <taxon>Tubulinea</taxon>
        <taxon>Elardia</taxon>
        <taxon>Arcellinida</taxon>
        <taxon>Sphaerothecina</taxon>
        <taxon>Arcellidae</taxon>
        <taxon>Arcella</taxon>
    </lineage>
</organism>
<dbReference type="InterPro" id="IPR001394">
    <property type="entry name" value="Peptidase_C19_UCH"/>
</dbReference>
<sequence length="379" mass="44361">MDAKKNLEVKNQLRIAESRNDIPMKPEKIFKNAPSRTVDLTKGKSLRGLTNLGNTCWLNTILQCLSNTLPLTNFFISYQYLDYLMEENNSSFPRNFDALLKELWKGYPGEFAPHQFIKEIRKYRTPLGEHMKQQDAHEGFTFILDKLHDSINQGKSKTYHEAGPDTSLLAWKQHMRREDSFIWELFGGQLKSTISCHSCGKKSSKFDHFTSLSMEIPNTTSKQHVMELLAHFTKSEKVEWNCPFCSRKSFTEKKITISHLPEILVLHLKRFSQSWVTGEHRKIQNFVDFPLDNLDLSRFLSENHRKKENFKDYTLYAITNQRGSLSSGHYTAYVNRYNKWYHCNDSSVSLVPNPRSVITEEAYLLFYYRKDQATHFSKV</sequence>
<dbReference type="PANTHER" id="PTHR21646">
    <property type="entry name" value="UBIQUITIN CARBOXYL-TERMINAL HYDROLASE"/>
    <property type="match status" value="1"/>
</dbReference>
<dbReference type="Gene3D" id="3.90.70.10">
    <property type="entry name" value="Cysteine proteinases"/>
    <property type="match status" value="1"/>
</dbReference>
<dbReference type="EMBL" id="GIBP01003750">
    <property type="protein sequence ID" value="NDV32719.1"/>
    <property type="molecule type" value="Transcribed_RNA"/>
</dbReference>
<evidence type="ECO:0000313" key="2">
    <source>
        <dbReference type="EMBL" id="NDV32719.1"/>
    </source>
</evidence>
<dbReference type="GO" id="GO:0004843">
    <property type="term" value="F:cysteine-type deubiquitinase activity"/>
    <property type="evidence" value="ECO:0007669"/>
    <property type="project" value="InterPro"/>
</dbReference>
<dbReference type="InterPro" id="IPR050185">
    <property type="entry name" value="Ub_carboxyl-term_hydrolase"/>
</dbReference>
<dbReference type="InterPro" id="IPR038765">
    <property type="entry name" value="Papain-like_cys_pep_sf"/>
</dbReference>
<name>A0A6B2L6W3_9EUKA</name>
<dbReference type="Pfam" id="PF00443">
    <property type="entry name" value="UCH"/>
    <property type="match status" value="1"/>
</dbReference>